<evidence type="ECO:0000259" key="2">
    <source>
        <dbReference type="Pfam" id="PF00135"/>
    </source>
</evidence>
<accession>A0AAV7UYP8</accession>
<reference evidence="3" key="1">
    <citation type="journal article" date="2022" name="bioRxiv">
        <title>Sequencing and chromosome-scale assembly of the giantPleurodeles waltlgenome.</title>
        <authorList>
            <person name="Brown T."/>
            <person name="Elewa A."/>
            <person name="Iarovenko S."/>
            <person name="Subramanian E."/>
            <person name="Araus A.J."/>
            <person name="Petzold A."/>
            <person name="Susuki M."/>
            <person name="Suzuki K.-i.T."/>
            <person name="Hayashi T."/>
            <person name="Toyoda A."/>
            <person name="Oliveira C."/>
            <person name="Osipova E."/>
            <person name="Leigh N.D."/>
            <person name="Simon A."/>
            <person name="Yun M.H."/>
        </authorList>
    </citation>
    <scope>NUCLEOTIDE SEQUENCE</scope>
    <source>
        <strain evidence="3">20211129_DDA</strain>
        <tissue evidence="3">Liver</tissue>
    </source>
</reference>
<comment type="caution">
    <text evidence="3">The sequence shown here is derived from an EMBL/GenBank/DDBJ whole genome shotgun (WGS) entry which is preliminary data.</text>
</comment>
<keyword evidence="4" id="KW-1185">Reference proteome</keyword>
<dbReference type="Proteomes" id="UP001066276">
    <property type="component" value="Chromosome 2_2"/>
</dbReference>
<evidence type="ECO:0000256" key="1">
    <source>
        <dbReference type="ARBA" id="ARBA00005964"/>
    </source>
</evidence>
<name>A0AAV7UYP8_PLEWA</name>
<dbReference type="InterPro" id="IPR051093">
    <property type="entry name" value="Neuroligin/BSAL"/>
</dbReference>
<comment type="similarity">
    <text evidence="1">Belongs to the type-B carboxylesterase/lipase family.</text>
</comment>
<gene>
    <name evidence="3" type="ORF">NDU88_003519</name>
</gene>
<organism evidence="3 4">
    <name type="scientific">Pleurodeles waltl</name>
    <name type="common">Iberian ribbed newt</name>
    <dbReference type="NCBI Taxonomy" id="8319"/>
    <lineage>
        <taxon>Eukaryota</taxon>
        <taxon>Metazoa</taxon>
        <taxon>Chordata</taxon>
        <taxon>Craniata</taxon>
        <taxon>Vertebrata</taxon>
        <taxon>Euteleostomi</taxon>
        <taxon>Amphibia</taxon>
        <taxon>Batrachia</taxon>
        <taxon>Caudata</taxon>
        <taxon>Salamandroidea</taxon>
        <taxon>Salamandridae</taxon>
        <taxon>Pleurodelinae</taxon>
        <taxon>Pleurodeles</taxon>
    </lineage>
</organism>
<dbReference type="Pfam" id="PF00135">
    <property type="entry name" value="COesterase"/>
    <property type="match status" value="1"/>
</dbReference>
<dbReference type="Gene3D" id="3.40.50.1820">
    <property type="entry name" value="alpha/beta hydrolase"/>
    <property type="match status" value="1"/>
</dbReference>
<feature type="domain" description="Carboxylesterase type B" evidence="2">
    <location>
        <begin position="10"/>
        <end position="126"/>
    </location>
</feature>
<dbReference type="PANTHER" id="PTHR43903">
    <property type="entry name" value="NEUROLIGIN"/>
    <property type="match status" value="1"/>
</dbReference>
<protein>
    <recommendedName>
        <fullName evidence="2">Carboxylesterase type B domain-containing protein</fullName>
    </recommendedName>
</protein>
<proteinExistence type="inferred from homology"/>
<dbReference type="EMBL" id="JANPWB010000004">
    <property type="protein sequence ID" value="KAJ1194230.1"/>
    <property type="molecule type" value="Genomic_DNA"/>
</dbReference>
<dbReference type="AlphaFoldDB" id="A0AAV7UYP8"/>
<dbReference type="SUPFAM" id="SSF53474">
    <property type="entry name" value="alpha/beta-Hydrolases"/>
    <property type="match status" value="1"/>
</dbReference>
<sequence>MQTFTACSVRNAPVMVFFHNSPSDYSSKVQAMVDGSYLAAVGDIIVVTASYRVGIFGFLTTDSVLPSGNWGLLDQAAALEWVQRNIAGFGGDPSKVTLAAERGGADIASLHALRADTNLFRRAALMVRAIQIPLRTYIHPVLRKCGKAEEMPTVSSLLNDVSYFHST</sequence>
<evidence type="ECO:0000313" key="4">
    <source>
        <dbReference type="Proteomes" id="UP001066276"/>
    </source>
</evidence>
<evidence type="ECO:0000313" key="3">
    <source>
        <dbReference type="EMBL" id="KAJ1194230.1"/>
    </source>
</evidence>
<dbReference type="InterPro" id="IPR029058">
    <property type="entry name" value="AB_hydrolase_fold"/>
</dbReference>
<dbReference type="InterPro" id="IPR002018">
    <property type="entry name" value="CarbesteraseB"/>
</dbReference>